<protein>
    <recommendedName>
        <fullName evidence="5">CENP-V/GFA domain-containing protein</fullName>
    </recommendedName>
</protein>
<dbReference type="AlphaFoldDB" id="A0AAF0IH42"/>
<evidence type="ECO:0000313" key="6">
    <source>
        <dbReference type="EMBL" id="WEW56458.1"/>
    </source>
</evidence>
<keyword evidence="2" id="KW-0479">Metal-binding</keyword>
<dbReference type="PROSITE" id="PS51891">
    <property type="entry name" value="CENP_V_GFA"/>
    <property type="match status" value="1"/>
</dbReference>
<dbReference type="PANTHER" id="PTHR33337">
    <property type="entry name" value="GFA DOMAIN-CONTAINING PROTEIN"/>
    <property type="match status" value="1"/>
</dbReference>
<dbReference type="GO" id="GO:0046872">
    <property type="term" value="F:metal ion binding"/>
    <property type="evidence" value="ECO:0007669"/>
    <property type="project" value="UniProtKB-KW"/>
</dbReference>
<dbReference type="InterPro" id="IPR011057">
    <property type="entry name" value="Mss4-like_sf"/>
</dbReference>
<evidence type="ECO:0000313" key="7">
    <source>
        <dbReference type="Proteomes" id="UP001219355"/>
    </source>
</evidence>
<keyword evidence="4" id="KW-0456">Lyase</keyword>
<proteinExistence type="inferred from homology"/>
<gene>
    <name evidence="6" type="ORF">PRK78_001902</name>
</gene>
<feature type="domain" description="CENP-V/GFA" evidence="5">
    <location>
        <begin position="90"/>
        <end position="229"/>
    </location>
</feature>
<dbReference type="SUPFAM" id="SSF51316">
    <property type="entry name" value="Mss4-like"/>
    <property type="match status" value="1"/>
</dbReference>
<evidence type="ECO:0000256" key="3">
    <source>
        <dbReference type="ARBA" id="ARBA00022833"/>
    </source>
</evidence>
<dbReference type="GO" id="GO:0016846">
    <property type="term" value="F:carbon-sulfur lyase activity"/>
    <property type="evidence" value="ECO:0007669"/>
    <property type="project" value="InterPro"/>
</dbReference>
<evidence type="ECO:0000259" key="5">
    <source>
        <dbReference type="PROSITE" id="PS51891"/>
    </source>
</evidence>
<dbReference type="Pfam" id="PF04828">
    <property type="entry name" value="GFA"/>
    <property type="match status" value="1"/>
</dbReference>
<dbReference type="PANTHER" id="PTHR33337:SF3">
    <property type="entry name" value="CENP-V_GFA DOMAIN-CONTAINING PROTEIN"/>
    <property type="match status" value="1"/>
</dbReference>
<evidence type="ECO:0000256" key="2">
    <source>
        <dbReference type="ARBA" id="ARBA00022723"/>
    </source>
</evidence>
<dbReference type="Proteomes" id="UP001219355">
    <property type="component" value="Chromosome 1"/>
</dbReference>
<keyword evidence="7" id="KW-1185">Reference proteome</keyword>
<dbReference type="Gene3D" id="3.90.1590.10">
    <property type="entry name" value="glutathione-dependent formaldehyde- activating enzyme (gfa)"/>
    <property type="match status" value="1"/>
</dbReference>
<reference evidence="6" key="1">
    <citation type="submission" date="2023-03" db="EMBL/GenBank/DDBJ databases">
        <title>Emydomyces testavorans Genome Sequence.</title>
        <authorList>
            <person name="Hoyer L."/>
        </authorList>
    </citation>
    <scope>NUCLEOTIDE SEQUENCE</scope>
    <source>
        <strain evidence="6">16-2883</strain>
    </source>
</reference>
<accession>A0AAF0IH42</accession>
<evidence type="ECO:0000256" key="4">
    <source>
        <dbReference type="ARBA" id="ARBA00023239"/>
    </source>
</evidence>
<evidence type="ECO:0000256" key="1">
    <source>
        <dbReference type="ARBA" id="ARBA00005495"/>
    </source>
</evidence>
<dbReference type="EMBL" id="CP120627">
    <property type="protein sequence ID" value="WEW56458.1"/>
    <property type="molecule type" value="Genomic_DNA"/>
</dbReference>
<name>A0AAF0IH42_9EURO</name>
<organism evidence="6 7">
    <name type="scientific">Emydomyces testavorans</name>
    <dbReference type="NCBI Taxonomy" id="2070801"/>
    <lineage>
        <taxon>Eukaryota</taxon>
        <taxon>Fungi</taxon>
        <taxon>Dikarya</taxon>
        <taxon>Ascomycota</taxon>
        <taxon>Pezizomycotina</taxon>
        <taxon>Eurotiomycetes</taxon>
        <taxon>Eurotiomycetidae</taxon>
        <taxon>Onygenales</taxon>
        <taxon>Nannizziopsiaceae</taxon>
        <taxon>Emydomyces</taxon>
    </lineage>
</organism>
<comment type="similarity">
    <text evidence="1">Belongs to the Gfa family.</text>
</comment>
<dbReference type="InterPro" id="IPR006913">
    <property type="entry name" value="CENP-V/GFA"/>
</dbReference>
<sequence>MSVHQPVVRDWAWVLFSGQSVAENAVIIKDSSIESPFISSNIILLLRHAAEYHYYFLHDFLSDVTVKIQGKGEKGIGRNSPHREEKQSSMEGRCQCSQIRFTTPLPAPLKVYICHCTECRHQSSSAYGLTAIFPSFEIPVLQADNDASGESTSAGIGSYTRITLSGRKLECLFCKSCGSRLMHRAPGEETLSVKAGCLIGLNKEHMKDAVHIWCREAIVDIPLGAERFEEEPVGGSLQ</sequence>
<keyword evidence="3" id="KW-0862">Zinc</keyword>